<dbReference type="Proteomes" id="UP000281647">
    <property type="component" value="Unassembled WGS sequence"/>
</dbReference>
<evidence type="ECO:0000313" key="1">
    <source>
        <dbReference type="EMBL" id="RUM95197.1"/>
    </source>
</evidence>
<comment type="caution">
    <text evidence="1">The sequence shown here is derived from an EMBL/GenBank/DDBJ whole genome shotgun (WGS) entry which is preliminary data.</text>
</comment>
<dbReference type="RefSeq" id="WP_128628822.1">
    <property type="nucleotide sequence ID" value="NZ_RKST01000063.1"/>
</dbReference>
<name>A0A432UZ33_9HYPH</name>
<gene>
    <name evidence="1" type="ORF">EET67_24660</name>
</gene>
<dbReference type="EMBL" id="RKST01000063">
    <property type="protein sequence ID" value="RUM95197.1"/>
    <property type="molecule type" value="Genomic_DNA"/>
</dbReference>
<proteinExistence type="predicted"/>
<evidence type="ECO:0000313" key="2">
    <source>
        <dbReference type="Proteomes" id="UP000281647"/>
    </source>
</evidence>
<reference evidence="1 2" key="1">
    <citation type="submission" date="2018-11" db="EMBL/GenBank/DDBJ databases">
        <title>Pseudaminobacter arsenicus sp. nov., an arsenic-resistant bacterium isolated from arsenic-rich aquifers.</title>
        <authorList>
            <person name="Mu Y."/>
        </authorList>
    </citation>
    <scope>NUCLEOTIDE SEQUENCE [LARGE SCALE GENOMIC DNA]</scope>
    <source>
        <strain evidence="1 2">CB3</strain>
    </source>
</reference>
<sequence length="87" mass="9774">MTNRTTQKVVRFLSAFSLPGFDAPQPPGEYLVNHDEELIDGTSHLAWHRTASFIHLPSISTRGSKQQMVPVDPAFLQAALEQDQRRS</sequence>
<accession>A0A432UZ33</accession>
<organism evidence="1 2">
    <name type="scientific">Borborobacter arsenicus</name>
    <dbReference type="NCBI Taxonomy" id="1851146"/>
    <lineage>
        <taxon>Bacteria</taxon>
        <taxon>Pseudomonadati</taxon>
        <taxon>Pseudomonadota</taxon>
        <taxon>Alphaproteobacteria</taxon>
        <taxon>Hyphomicrobiales</taxon>
        <taxon>Phyllobacteriaceae</taxon>
        <taxon>Borborobacter</taxon>
    </lineage>
</organism>
<protein>
    <submittedName>
        <fullName evidence="1">Uncharacterized protein</fullName>
    </submittedName>
</protein>
<dbReference type="OrthoDB" id="8378722at2"/>
<keyword evidence="2" id="KW-1185">Reference proteome</keyword>
<dbReference type="AlphaFoldDB" id="A0A432UZ33"/>